<dbReference type="Gene3D" id="3.30.110.90">
    <property type="entry name" value="Amidohydrolase"/>
    <property type="match status" value="1"/>
</dbReference>
<feature type="signal peptide" evidence="1">
    <location>
        <begin position="1"/>
        <end position="37"/>
    </location>
</feature>
<feature type="domain" description="Amidohydrolase-related" evidence="2">
    <location>
        <begin position="121"/>
        <end position="434"/>
    </location>
</feature>
<dbReference type="InterPro" id="IPR011059">
    <property type="entry name" value="Metal-dep_hydrolase_composite"/>
</dbReference>
<dbReference type="SUPFAM" id="SSF51338">
    <property type="entry name" value="Composite domain of metallo-dependent hydrolases"/>
    <property type="match status" value="1"/>
</dbReference>
<dbReference type="AlphaFoldDB" id="A0A165JY13"/>
<gene>
    <name evidence="3" type="ORF">EXIGLDRAFT_672187</name>
</gene>
<dbReference type="PANTHER" id="PTHR43135">
    <property type="entry name" value="ALPHA-D-RIBOSE 1-METHYLPHOSPHONATE 5-TRIPHOSPHATE DIPHOSPHATASE"/>
    <property type="match status" value="1"/>
</dbReference>
<dbReference type="PANTHER" id="PTHR43135:SF3">
    <property type="entry name" value="ALPHA-D-RIBOSE 1-METHYLPHOSPHONATE 5-TRIPHOSPHATE DIPHOSPHATASE"/>
    <property type="match status" value="1"/>
</dbReference>
<dbReference type="Proteomes" id="UP000077266">
    <property type="component" value="Unassembled WGS sequence"/>
</dbReference>
<organism evidence="3 4">
    <name type="scientific">Exidia glandulosa HHB12029</name>
    <dbReference type="NCBI Taxonomy" id="1314781"/>
    <lineage>
        <taxon>Eukaryota</taxon>
        <taxon>Fungi</taxon>
        <taxon>Dikarya</taxon>
        <taxon>Basidiomycota</taxon>
        <taxon>Agaricomycotina</taxon>
        <taxon>Agaricomycetes</taxon>
        <taxon>Auriculariales</taxon>
        <taxon>Exidiaceae</taxon>
        <taxon>Exidia</taxon>
    </lineage>
</organism>
<evidence type="ECO:0000259" key="2">
    <source>
        <dbReference type="Pfam" id="PF01979"/>
    </source>
</evidence>
<dbReference type="Gene3D" id="2.30.40.10">
    <property type="entry name" value="Urease, subunit C, domain 1"/>
    <property type="match status" value="1"/>
</dbReference>
<dbReference type="STRING" id="1314781.A0A165JY13"/>
<dbReference type="EMBL" id="KV425956">
    <property type="protein sequence ID" value="KZV95502.1"/>
    <property type="molecule type" value="Genomic_DNA"/>
</dbReference>
<feature type="chain" id="PRO_5007860396" description="Amidohydrolase-related domain-containing protein" evidence="1">
    <location>
        <begin position="38"/>
        <end position="435"/>
    </location>
</feature>
<keyword evidence="4" id="KW-1185">Reference proteome</keyword>
<proteinExistence type="predicted"/>
<dbReference type="Gene3D" id="1.20.58.520">
    <property type="entry name" value="Amidohydrolase"/>
    <property type="match status" value="1"/>
</dbReference>
<evidence type="ECO:0000256" key="1">
    <source>
        <dbReference type="SAM" id="SignalP"/>
    </source>
</evidence>
<keyword evidence="1" id="KW-0732">Signal</keyword>
<reference evidence="3 4" key="1">
    <citation type="journal article" date="2016" name="Mol. Biol. Evol.">
        <title>Comparative Genomics of Early-Diverging Mushroom-Forming Fungi Provides Insights into the Origins of Lignocellulose Decay Capabilities.</title>
        <authorList>
            <person name="Nagy L.G."/>
            <person name="Riley R."/>
            <person name="Tritt A."/>
            <person name="Adam C."/>
            <person name="Daum C."/>
            <person name="Floudas D."/>
            <person name="Sun H."/>
            <person name="Yadav J.S."/>
            <person name="Pangilinan J."/>
            <person name="Larsson K.H."/>
            <person name="Matsuura K."/>
            <person name="Barry K."/>
            <person name="Labutti K."/>
            <person name="Kuo R."/>
            <person name="Ohm R.A."/>
            <person name="Bhattacharya S.S."/>
            <person name="Shirouzu T."/>
            <person name="Yoshinaga Y."/>
            <person name="Martin F.M."/>
            <person name="Grigoriev I.V."/>
            <person name="Hibbett D.S."/>
        </authorList>
    </citation>
    <scope>NUCLEOTIDE SEQUENCE [LARGE SCALE GENOMIC DNA]</scope>
    <source>
        <strain evidence="3 4">HHB12029</strain>
    </source>
</reference>
<dbReference type="OrthoDB" id="5595695at2759"/>
<dbReference type="SUPFAM" id="SSF51556">
    <property type="entry name" value="Metallo-dependent hydrolases"/>
    <property type="match status" value="1"/>
</dbReference>
<accession>A0A165JY13</accession>
<sequence>MCRVRCRVHIQVSRQGSLSSTSVTLQLLLRFVALACAALHTQACLHGAPVTRSAGPPSRRLAVRQQPPQMNAVIVKNVRVFEPLAGVLSLPRDVAFENGRFVSVTDCNSSAPTIIDGTGRTLLPGLIESHSHPETPEHLQAFAQNGVTTVMSLACPTYAACTALTNLGPGFPDVHYAGNGVDIPGNQHEQLPGSHPLNETITEPEQAAGWVQAQVDKGASFIKMTAERASVSPTLSDAALTAVVQAATSHRLLSNCHAADFNASRQALDAGVNIVHHSPTDVAYDDVLLAKFHTPPTFNPLALRSRVSVPTLTIMRVMAATMPNQSFVPAQDSVKALHAAGIPILVGTDANPVLGPTFGPSMHEELANLVEVGFTPAEALRSATLLPARHWMLRDRGVVALGMRADLFLVNGDPTKDISVTTNIEHVWIEGVQVL</sequence>
<dbReference type="Gene3D" id="3.40.50.10910">
    <property type="entry name" value="Amidohydrolase"/>
    <property type="match status" value="1"/>
</dbReference>
<dbReference type="InterPro" id="IPR051781">
    <property type="entry name" value="Metallo-dep_Hydrolase"/>
</dbReference>
<dbReference type="InParanoid" id="A0A165JY13"/>
<protein>
    <recommendedName>
        <fullName evidence="2">Amidohydrolase-related domain-containing protein</fullName>
    </recommendedName>
</protein>
<evidence type="ECO:0000313" key="4">
    <source>
        <dbReference type="Proteomes" id="UP000077266"/>
    </source>
</evidence>
<evidence type="ECO:0000313" key="3">
    <source>
        <dbReference type="EMBL" id="KZV95502.1"/>
    </source>
</evidence>
<name>A0A165JY13_EXIGL</name>
<dbReference type="Pfam" id="PF01979">
    <property type="entry name" value="Amidohydro_1"/>
    <property type="match status" value="1"/>
</dbReference>
<dbReference type="InterPro" id="IPR032466">
    <property type="entry name" value="Metal_Hydrolase"/>
</dbReference>
<dbReference type="GO" id="GO:0016810">
    <property type="term" value="F:hydrolase activity, acting on carbon-nitrogen (but not peptide) bonds"/>
    <property type="evidence" value="ECO:0007669"/>
    <property type="project" value="InterPro"/>
</dbReference>
<dbReference type="InterPro" id="IPR006680">
    <property type="entry name" value="Amidohydro-rel"/>
</dbReference>